<evidence type="ECO:0000313" key="14">
    <source>
        <dbReference type="Proteomes" id="UP000244722"/>
    </source>
</evidence>
<comment type="catalytic activity">
    <reaction evidence="11">
        <text>an alpha-D-Glc-(1-&gt;3)-alpha-D-Man-(1-&gt;2)-alpha-D-Man-(1-&gt;2)-alpha-D-Man-(1-&gt;3)-[alpha-D-Man-(1-&gt;2)-alpha-D-Man-(1-&gt;3)-[alpha-D-Man-(1-&gt;2)-alpha-D-Man-(1-&gt;6)]-alpha-D-Man-(1-&gt;6)]-beta-D-Man-(1-&gt;4)-beta-D-GlcNAc-(1-&gt;4)-alpha-D-GlcNAc-diphospho-di-trans,poly-cis-dolichol + a di-trans,poly-cis-dolichyl beta-D-glucosyl phosphate = an alpha-D-Glc-(1-&gt;3)-alpha-D-Glc-(1-&gt;3)-alpha-D-Man-(1-&gt;2)-alpha-D-Man-(1-&gt;2)-alpha-D-Man-(1-&gt;3)-[alpha-D-Man-(1-&gt;2)-alpha-D-Man-(1-&gt;3)-[alpha-D-Man-(1-&gt;2)-alpha-D-Man-(1-&gt;6)]-alpha-D-Man-(1-&gt;6)]-beta-D-Man-(1-&gt;4)-beta-D-GlcNAc-(1-&gt;4)-alpha-D-GlcNAc-diphospho-di-trans,poly-cis-dolichol + a di-trans,poly-cis-dolichyl phosphate + H(+)</text>
        <dbReference type="Rhea" id="RHEA:31307"/>
        <dbReference type="Rhea" id="RHEA-COMP:19498"/>
        <dbReference type="Rhea" id="RHEA-COMP:19502"/>
        <dbReference type="Rhea" id="RHEA-COMP:19521"/>
        <dbReference type="Rhea" id="RHEA-COMP:19522"/>
        <dbReference type="ChEBI" id="CHEBI:15378"/>
        <dbReference type="ChEBI" id="CHEBI:57525"/>
        <dbReference type="ChEBI" id="CHEBI:57683"/>
        <dbReference type="ChEBI" id="CHEBI:132521"/>
        <dbReference type="ChEBI" id="CHEBI:132522"/>
        <dbReference type="EC" id="2.4.1.265"/>
    </reaction>
    <physiologicalReaction direction="left-to-right" evidence="11">
        <dbReference type="Rhea" id="RHEA:31308"/>
    </physiologicalReaction>
</comment>
<keyword evidence="5 12" id="KW-0808">Transferase</keyword>
<feature type="non-terminal residue" evidence="13">
    <location>
        <position position="95"/>
    </location>
</feature>
<accession>A0A2T6ZHH8</accession>
<feature type="non-terminal residue" evidence="13">
    <location>
        <position position="1"/>
    </location>
</feature>
<dbReference type="Proteomes" id="UP000244722">
    <property type="component" value="Unassembled WGS sequence"/>
</dbReference>
<evidence type="ECO:0000256" key="5">
    <source>
        <dbReference type="ARBA" id="ARBA00022679"/>
    </source>
</evidence>
<evidence type="ECO:0000313" key="13">
    <source>
        <dbReference type="EMBL" id="PUU74864.1"/>
    </source>
</evidence>
<keyword evidence="9" id="KW-0472">Membrane</keyword>
<evidence type="ECO:0000256" key="1">
    <source>
        <dbReference type="ARBA" id="ARBA00004477"/>
    </source>
</evidence>
<dbReference type="GO" id="GO:0005789">
    <property type="term" value="C:endoplasmic reticulum membrane"/>
    <property type="evidence" value="ECO:0007669"/>
    <property type="project" value="UniProtKB-SubCell"/>
</dbReference>
<evidence type="ECO:0000256" key="8">
    <source>
        <dbReference type="ARBA" id="ARBA00022989"/>
    </source>
</evidence>
<comment type="pathway">
    <text evidence="2 12">Protein modification; protein glycosylation.</text>
</comment>
<keyword evidence="7 12" id="KW-0256">Endoplasmic reticulum</keyword>
<name>A0A2T6ZHH8_TUBBO</name>
<dbReference type="AlphaFoldDB" id="A0A2T6ZHH8"/>
<evidence type="ECO:0000256" key="4">
    <source>
        <dbReference type="ARBA" id="ARBA00022676"/>
    </source>
</evidence>
<comment type="subcellular location">
    <subcellularLocation>
        <location evidence="1 12">Endoplasmic reticulum membrane</location>
        <topology evidence="1 12">Multi-pass membrane protein</topology>
    </subcellularLocation>
</comment>
<sequence length="95" mass="11325">KCAITPTTFKLLLFPLYMSTDFAVHRNWLTITHLLSVKEWCYEEWAFWTLDYLPFLAAFECILSQFAQCFSAMLDMRNLGYDSVRTVYFQRQSVM</sequence>
<dbReference type="GO" id="GO:0042283">
    <property type="term" value="F:dolichyl pyrophosphate Glc1Man9GlcNAc2 alpha-1,3-glucosyltransferase activity"/>
    <property type="evidence" value="ECO:0007669"/>
    <property type="project" value="UniProtKB-EC"/>
</dbReference>
<comment type="function">
    <text evidence="10">Dolichyl pyrophosphate Glc1Man9GlcNAc2 alpha-1,3-glucosyltransferase that operates in the biosynthetic pathway of dolichol-linked oligosaccharides, the glycan precursors employed in protein asparagine (N)-glycosylation. The assembly of dolichol-linked oligosaccharides begins on the cytosolic side of the endoplasmic reticulum membrane and finishes in its lumen. The sequential addition of sugars to dolichol pyrophosphate produces dolichol-linked oligosaccharides containing fourteen sugars, including two GlcNAcs, nine mannoses and three glucoses. Once assembled, the oligosaccharide is transferred from the lipid to nascent proteins by oligosaccharyltransferases. In the lumen of the endoplasmic reticulum, adds the second glucose residue from dolichyl phosphate glucose (Dol-P-Glc) onto the lipid-linked oligosaccharide intermediate Glc(1)Man(9)GlcNAc(2)-PP-Dol to produce Glc(2)Man(9)GlcNAc(2)-PP-Dol.</text>
</comment>
<proteinExistence type="inferred from homology"/>
<dbReference type="GO" id="GO:0006487">
    <property type="term" value="P:protein N-linked glycosylation"/>
    <property type="evidence" value="ECO:0007669"/>
    <property type="project" value="TreeGrafter"/>
</dbReference>
<dbReference type="PANTHER" id="PTHR12413">
    <property type="entry name" value="DOLICHYL GLYCOSYLTRANSFERASE"/>
    <property type="match status" value="1"/>
</dbReference>
<evidence type="ECO:0000256" key="7">
    <source>
        <dbReference type="ARBA" id="ARBA00022824"/>
    </source>
</evidence>
<dbReference type="Pfam" id="PF03155">
    <property type="entry name" value="Alg6_Alg8"/>
    <property type="match status" value="1"/>
</dbReference>
<evidence type="ECO:0000256" key="11">
    <source>
        <dbReference type="ARBA" id="ARBA00047346"/>
    </source>
</evidence>
<keyword evidence="6" id="KW-0812">Transmembrane</keyword>
<dbReference type="UniPathway" id="UPA00378"/>
<evidence type="ECO:0000256" key="3">
    <source>
        <dbReference type="ARBA" id="ARBA00008715"/>
    </source>
</evidence>
<evidence type="ECO:0000256" key="6">
    <source>
        <dbReference type="ARBA" id="ARBA00022692"/>
    </source>
</evidence>
<comment type="caution">
    <text evidence="13">The sequence shown here is derived from an EMBL/GenBank/DDBJ whole genome shotgun (WGS) entry which is preliminary data.</text>
</comment>
<evidence type="ECO:0000256" key="2">
    <source>
        <dbReference type="ARBA" id="ARBA00004922"/>
    </source>
</evidence>
<comment type="similarity">
    <text evidence="3 12">Belongs to the ALG6/ALG8 glucosyltransferase family.</text>
</comment>
<keyword evidence="14" id="KW-1185">Reference proteome</keyword>
<dbReference type="EC" id="2.4.1.-" evidence="12"/>
<dbReference type="EMBL" id="NESQ01000266">
    <property type="protein sequence ID" value="PUU74864.1"/>
    <property type="molecule type" value="Genomic_DNA"/>
</dbReference>
<evidence type="ECO:0000256" key="9">
    <source>
        <dbReference type="ARBA" id="ARBA00023136"/>
    </source>
</evidence>
<protein>
    <recommendedName>
        <fullName evidence="12">Alpha-1,3-glucosyltransferase</fullName>
        <ecNumber evidence="12">2.4.1.-</ecNumber>
    </recommendedName>
</protein>
<dbReference type="STRING" id="42251.A0A2T6ZHH8"/>
<dbReference type="OrthoDB" id="1689333at2759"/>
<gene>
    <name evidence="13" type="ORF">B9Z19DRAFT_930967</name>
</gene>
<evidence type="ECO:0000256" key="10">
    <source>
        <dbReference type="ARBA" id="ARBA00044725"/>
    </source>
</evidence>
<reference evidence="13 14" key="1">
    <citation type="submission" date="2017-04" db="EMBL/GenBank/DDBJ databases">
        <title>Draft genome sequence of Tuber borchii Vittad., a whitish edible truffle.</title>
        <authorList>
            <consortium name="DOE Joint Genome Institute"/>
            <person name="Murat C."/>
            <person name="Kuo A."/>
            <person name="Barry K.W."/>
            <person name="Clum A."/>
            <person name="Dockter R.B."/>
            <person name="Fauchery L."/>
            <person name="Iotti M."/>
            <person name="Kohler A."/>
            <person name="Labutti K."/>
            <person name="Lindquist E.A."/>
            <person name="Lipzen A."/>
            <person name="Ohm R.A."/>
            <person name="Wang M."/>
            <person name="Grigoriev I.V."/>
            <person name="Zambonelli A."/>
            <person name="Martin F.M."/>
        </authorList>
    </citation>
    <scope>NUCLEOTIDE SEQUENCE [LARGE SCALE GENOMIC DNA]</scope>
    <source>
        <strain evidence="13 14">Tbo3840</strain>
    </source>
</reference>
<keyword evidence="8" id="KW-1133">Transmembrane helix</keyword>
<organism evidence="13 14">
    <name type="scientific">Tuber borchii</name>
    <name type="common">White truffle</name>
    <dbReference type="NCBI Taxonomy" id="42251"/>
    <lineage>
        <taxon>Eukaryota</taxon>
        <taxon>Fungi</taxon>
        <taxon>Dikarya</taxon>
        <taxon>Ascomycota</taxon>
        <taxon>Pezizomycotina</taxon>
        <taxon>Pezizomycetes</taxon>
        <taxon>Pezizales</taxon>
        <taxon>Tuberaceae</taxon>
        <taxon>Tuber</taxon>
    </lineage>
</organism>
<evidence type="ECO:0000256" key="12">
    <source>
        <dbReference type="RuleBase" id="RU363110"/>
    </source>
</evidence>
<keyword evidence="4 12" id="KW-0328">Glycosyltransferase</keyword>
<dbReference type="PANTHER" id="PTHR12413:SF2">
    <property type="entry name" value="DOLICHYL PYROPHOSPHATE GLC1MAN9GLCNAC2 ALPHA-1,3-GLUCOSYLTRANSFERASE-RELATED"/>
    <property type="match status" value="1"/>
</dbReference>
<dbReference type="InterPro" id="IPR004856">
    <property type="entry name" value="Glyco_trans_ALG6/ALG8"/>
</dbReference>